<evidence type="ECO:0000256" key="1">
    <source>
        <dbReference type="SAM" id="MobiDB-lite"/>
    </source>
</evidence>
<accession>A0A0E0Q7N0</accession>
<dbReference type="EnsemblPlants" id="ORUFI07G13030.1">
    <property type="protein sequence ID" value="ORUFI07G13030.1"/>
    <property type="gene ID" value="ORUFI07G13030"/>
</dbReference>
<evidence type="ECO:0000313" key="3">
    <source>
        <dbReference type="Proteomes" id="UP000008022"/>
    </source>
</evidence>
<dbReference type="Gramene" id="ORUFI07G13030.1">
    <property type="protein sequence ID" value="ORUFI07G13030.1"/>
    <property type="gene ID" value="ORUFI07G13030"/>
</dbReference>
<reference evidence="2" key="2">
    <citation type="submission" date="2015-06" db="UniProtKB">
        <authorList>
            <consortium name="EnsemblPlants"/>
        </authorList>
    </citation>
    <scope>IDENTIFICATION</scope>
</reference>
<dbReference type="Proteomes" id="UP000008022">
    <property type="component" value="Unassembled WGS sequence"/>
</dbReference>
<dbReference type="OMA" id="EEARCDD"/>
<dbReference type="AlphaFoldDB" id="A0A0E0Q7N0"/>
<reference evidence="3" key="1">
    <citation type="submission" date="2013-06" db="EMBL/GenBank/DDBJ databases">
        <authorList>
            <person name="Zhao Q."/>
        </authorList>
    </citation>
    <scope>NUCLEOTIDE SEQUENCE</scope>
    <source>
        <strain evidence="3">cv. W1943</strain>
    </source>
</reference>
<feature type="region of interest" description="Disordered" evidence="1">
    <location>
        <begin position="1"/>
        <end position="31"/>
    </location>
</feature>
<feature type="compositionally biased region" description="Basic and acidic residues" evidence="1">
    <location>
        <begin position="130"/>
        <end position="139"/>
    </location>
</feature>
<organism evidence="2 3">
    <name type="scientific">Oryza rufipogon</name>
    <name type="common">Brownbeard rice</name>
    <name type="synonym">Asian wild rice</name>
    <dbReference type="NCBI Taxonomy" id="4529"/>
    <lineage>
        <taxon>Eukaryota</taxon>
        <taxon>Viridiplantae</taxon>
        <taxon>Streptophyta</taxon>
        <taxon>Embryophyta</taxon>
        <taxon>Tracheophyta</taxon>
        <taxon>Spermatophyta</taxon>
        <taxon>Magnoliopsida</taxon>
        <taxon>Liliopsida</taxon>
        <taxon>Poales</taxon>
        <taxon>Poaceae</taxon>
        <taxon>BOP clade</taxon>
        <taxon>Oryzoideae</taxon>
        <taxon>Oryzeae</taxon>
        <taxon>Oryzinae</taxon>
        <taxon>Oryza</taxon>
    </lineage>
</organism>
<evidence type="ECO:0000313" key="2">
    <source>
        <dbReference type="EnsemblPlants" id="ORUFI07G13030.1"/>
    </source>
</evidence>
<proteinExistence type="predicted"/>
<feature type="region of interest" description="Disordered" evidence="1">
    <location>
        <begin position="50"/>
        <end position="146"/>
    </location>
</feature>
<dbReference type="HOGENOM" id="CLU_1780490_0_0_1"/>
<feature type="compositionally biased region" description="Low complexity" evidence="1">
    <location>
        <begin position="86"/>
        <end position="106"/>
    </location>
</feature>
<sequence>MAALRLPPTLRDLERGGDGNGDDEPALRPHNAVSIDALRAANLEAMVAGWGRGDDGAEDGAEARGDDGVESPGDNDAEEARCDDGASSLPPSAASSAQPPSSAADAPLPPTPATAHRRDASHRASRGHHRDGCSGRGEEGEKEEEE</sequence>
<keyword evidence="3" id="KW-1185">Reference proteome</keyword>
<protein>
    <submittedName>
        <fullName evidence="2">Uncharacterized protein</fullName>
    </submittedName>
</protein>
<name>A0A0E0Q7N0_ORYRU</name>